<feature type="transmembrane region" description="Helical" evidence="1">
    <location>
        <begin position="139"/>
        <end position="163"/>
    </location>
</feature>
<keyword evidence="1" id="KW-0812">Transmembrane</keyword>
<dbReference type="eggNOG" id="COG4292">
    <property type="taxonomic scope" value="Bacteria"/>
</dbReference>
<dbReference type="InterPro" id="IPR010640">
    <property type="entry name" value="Low_temperature_requirement_A"/>
</dbReference>
<dbReference type="EMBL" id="AOUO01000033">
    <property type="protein sequence ID" value="EOD69945.1"/>
    <property type="molecule type" value="Genomic_DNA"/>
</dbReference>
<keyword evidence="3" id="KW-1185">Reference proteome</keyword>
<keyword evidence="1" id="KW-0472">Membrane</keyword>
<reference evidence="2 3" key="1">
    <citation type="submission" date="2013-02" db="EMBL/GenBank/DDBJ databases">
        <title>Draft genome sequence of Amycolatopsis vancoresmycina strain DSM 44592T.</title>
        <authorList>
            <person name="Kumar S."/>
            <person name="Kaur N."/>
            <person name="Kaur C."/>
            <person name="Raghava G.P.S."/>
            <person name="Mayilraj S."/>
        </authorList>
    </citation>
    <scope>NUCLEOTIDE SEQUENCE [LARGE SCALE GENOMIC DNA]</scope>
    <source>
        <strain evidence="2 3">DSM 44592</strain>
    </source>
</reference>
<dbReference type="AlphaFoldDB" id="R1I2C7"/>
<feature type="transmembrane region" description="Helical" evidence="1">
    <location>
        <begin position="314"/>
        <end position="334"/>
    </location>
</feature>
<proteinExistence type="predicted"/>
<feature type="transmembrane region" description="Helical" evidence="1">
    <location>
        <begin position="21"/>
        <end position="39"/>
    </location>
</feature>
<evidence type="ECO:0000256" key="1">
    <source>
        <dbReference type="SAM" id="Phobius"/>
    </source>
</evidence>
<feature type="transmembrane region" description="Helical" evidence="1">
    <location>
        <begin position="366"/>
        <end position="387"/>
    </location>
</feature>
<dbReference type="PANTHER" id="PTHR36840:SF1">
    <property type="entry name" value="BLL5714 PROTEIN"/>
    <property type="match status" value="1"/>
</dbReference>
<keyword evidence="1" id="KW-1133">Transmembrane helix</keyword>
<feature type="transmembrane region" description="Helical" evidence="1">
    <location>
        <begin position="45"/>
        <end position="69"/>
    </location>
</feature>
<comment type="caution">
    <text evidence="2">The sequence shown here is derived from an EMBL/GenBank/DDBJ whole genome shotgun (WGS) entry which is preliminary data.</text>
</comment>
<evidence type="ECO:0000313" key="2">
    <source>
        <dbReference type="EMBL" id="EOD69945.1"/>
    </source>
</evidence>
<accession>R1I2C7</accession>
<dbReference type="PATRIC" id="fig|1292037.4.peg.690"/>
<feature type="transmembrane region" description="Helical" evidence="1">
    <location>
        <begin position="107"/>
        <end position="127"/>
    </location>
</feature>
<gene>
    <name evidence="2" type="ORF">H480_03498</name>
</gene>
<name>R1I2C7_9PSEU</name>
<feature type="transmembrane region" description="Helical" evidence="1">
    <location>
        <begin position="240"/>
        <end position="260"/>
    </location>
</feature>
<sequence>MTDVDLETGAAHGKRVGWVELYFDLVFVFAVGQVAHSIVADPHWARIAGALGLFATLWWTWIGFAVLYNRRGDDSRPADRLFVLAGTIPCAIAATQVHHVFDGHPTVFVAAMAAVRVLLAAAHRWPVRPGLDQRRISTGYAISAVLFAVSAVVPNGWGIWAFALIQEAGFLLLGGRHRHRGERTTARERRQAMFDGPRDPNLAVDSGHLAERFGLFMILLLGELVITVGTAALERPADDFAYWAAMVGGLVLAGALWWLYFTSAAELSEKMLGLSGGNPALAYSLYAGGHLTPAFALLLIAAGVNLSLHESPPAASAWLLTAGLTVYIAGTRVFSAEPGRWYQRAARIAALVVTVNLAHLGRVLPAPAVVGVVAVWGVGMTAVSTIVRRRAIDSLGDNPLAFLRNRTAPPSGSRSARHG</sequence>
<dbReference type="Proteomes" id="UP000014139">
    <property type="component" value="Unassembled WGS sequence"/>
</dbReference>
<dbReference type="Pfam" id="PF06772">
    <property type="entry name" value="LtrA"/>
    <property type="match status" value="1"/>
</dbReference>
<feature type="transmembrane region" description="Helical" evidence="1">
    <location>
        <begin position="280"/>
        <end position="302"/>
    </location>
</feature>
<dbReference type="RefSeq" id="WP_003058289.1">
    <property type="nucleotide sequence ID" value="NZ_AOUO01000033.1"/>
</dbReference>
<feature type="transmembrane region" description="Helical" evidence="1">
    <location>
        <begin position="213"/>
        <end position="233"/>
    </location>
</feature>
<dbReference type="PANTHER" id="PTHR36840">
    <property type="entry name" value="BLL5714 PROTEIN"/>
    <property type="match status" value="1"/>
</dbReference>
<organism evidence="2 3">
    <name type="scientific">Amycolatopsis vancoresmycina DSM 44592</name>
    <dbReference type="NCBI Taxonomy" id="1292037"/>
    <lineage>
        <taxon>Bacteria</taxon>
        <taxon>Bacillati</taxon>
        <taxon>Actinomycetota</taxon>
        <taxon>Actinomycetes</taxon>
        <taxon>Pseudonocardiales</taxon>
        <taxon>Pseudonocardiaceae</taxon>
        <taxon>Amycolatopsis</taxon>
    </lineage>
</organism>
<protein>
    <submittedName>
        <fullName evidence="2">Low temperature requirement protein LtrA</fullName>
    </submittedName>
</protein>
<evidence type="ECO:0000313" key="3">
    <source>
        <dbReference type="Proteomes" id="UP000014139"/>
    </source>
</evidence>
<feature type="transmembrane region" description="Helical" evidence="1">
    <location>
        <begin position="81"/>
        <end position="101"/>
    </location>
</feature>